<dbReference type="AlphaFoldDB" id="I7M1B4"/>
<sequence length="64" mass="7237">MGNVENQNCKGGRQNIIEDNKDNSGIEIPLTGYIMSAEFQQGFIQNLKAKQPSCFYCFNLSEFI</sequence>
<dbReference type="HOGENOM" id="CLU_2872614_0_0_1"/>
<proteinExistence type="predicted"/>
<dbReference type="GeneID" id="7838267"/>
<evidence type="ECO:0000313" key="1">
    <source>
        <dbReference type="EMBL" id="EAR96001.1"/>
    </source>
</evidence>
<dbReference type="EMBL" id="GG662699">
    <property type="protein sequence ID" value="EAR96001.1"/>
    <property type="molecule type" value="Genomic_DNA"/>
</dbReference>
<dbReference type="KEGG" id="tet:TTHERM_00125670"/>
<dbReference type="InParanoid" id="I7M1B4"/>
<evidence type="ECO:0000313" key="2">
    <source>
        <dbReference type="Proteomes" id="UP000009168"/>
    </source>
</evidence>
<keyword evidence="2" id="KW-1185">Reference proteome</keyword>
<protein>
    <submittedName>
        <fullName evidence="1">Uncharacterized protein</fullName>
    </submittedName>
</protein>
<accession>I7M1B4</accession>
<reference evidence="2" key="1">
    <citation type="journal article" date="2006" name="PLoS Biol.">
        <title>Macronuclear genome sequence of the ciliate Tetrahymena thermophila, a model eukaryote.</title>
        <authorList>
            <person name="Eisen J.A."/>
            <person name="Coyne R.S."/>
            <person name="Wu M."/>
            <person name="Wu D."/>
            <person name="Thiagarajan M."/>
            <person name="Wortman J.R."/>
            <person name="Badger J.H."/>
            <person name="Ren Q."/>
            <person name="Amedeo P."/>
            <person name="Jones K.M."/>
            <person name="Tallon L.J."/>
            <person name="Delcher A.L."/>
            <person name="Salzberg S.L."/>
            <person name="Silva J.C."/>
            <person name="Haas B.J."/>
            <person name="Majoros W.H."/>
            <person name="Farzad M."/>
            <person name="Carlton J.M."/>
            <person name="Smith R.K. Jr."/>
            <person name="Garg J."/>
            <person name="Pearlman R.E."/>
            <person name="Karrer K.M."/>
            <person name="Sun L."/>
            <person name="Manning G."/>
            <person name="Elde N.C."/>
            <person name="Turkewitz A.P."/>
            <person name="Asai D.J."/>
            <person name="Wilkes D.E."/>
            <person name="Wang Y."/>
            <person name="Cai H."/>
            <person name="Collins K."/>
            <person name="Stewart B.A."/>
            <person name="Lee S.R."/>
            <person name="Wilamowska K."/>
            <person name="Weinberg Z."/>
            <person name="Ruzzo W.L."/>
            <person name="Wloga D."/>
            <person name="Gaertig J."/>
            <person name="Frankel J."/>
            <person name="Tsao C.-C."/>
            <person name="Gorovsky M.A."/>
            <person name="Keeling P.J."/>
            <person name="Waller R.F."/>
            <person name="Patron N.J."/>
            <person name="Cherry J.M."/>
            <person name="Stover N.A."/>
            <person name="Krieger C.J."/>
            <person name="del Toro C."/>
            <person name="Ryder H.F."/>
            <person name="Williamson S.C."/>
            <person name="Barbeau R.A."/>
            <person name="Hamilton E.P."/>
            <person name="Orias E."/>
        </authorList>
    </citation>
    <scope>NUCLEOTIDE SEQUENCE [LARGE SCALE GENOMIC DNA]</scope>
    <source>
        <strain evidence="2">SB210</strain>
    </source>
</reference>
<gene>
    <name evidence="1" type="ORF">TTHERM_00125670</name>
</gene>
<name>I7M1B4_TETTS</name>
<organism evidence="1 2">
    <name type="scientific">Tetrahymena thermophila (strain SB210)</name>
    <dbReference type="NCBI Taxonomy" id="312017"/>
    <lineage>
        <taxon>Eukaryota</taxon>
        <taxon>Sar</taxon>
        <taxon>Alveolata</taxon>
        <taxon>Ciliophora</taxon>
        <taxon>Intramacronucleata</taxon>
        <taxon>Oligohymenophorea</taxon>
        <taxon>Hymenostomatida</taxon>
        <taxon>Tetrahymenina</taxon>
        <taxon>Tetrahymenidae</taxon>
        <taxon>Tetrahymena</taxon>
    </lineage>
</organism>
<dbReference type="RefSeq" id="XP_001016246.1">
    <property type="nucleotide sequence ID" value="XM_001016246.1"/>
</dbReference>
<dbReference type="Proteomes" id="UP000009168">
    <property type="component" value="Unassembled WGS sequence"/>
</dbReference>